<dbReference type="Proteomes" id="UP000051845">
    <property type="component" value="Unassembled WGS sequence"/>
</dbReference>
<comment type="caution">
    <text evidence="1">The sequence shown here is derived from an EMBL/GenBank/DDBJ whole genome shotgun (WGS) entry which is preliminary data.</text>
</comment>
<dbReference type="EMBL" id="AYYR01000043">
    <property type="protein sequence ID" value="KRM75840.1"/>
    <property type="molecule type" value="Genomic_DNA"/>
</dbReference>
<accession>A0A0R2BA33</accession>
<gene>
    <name evidence="1" type="ORF">FC82_GL001990</name>
</gene>
<protein>
    <submittedName>
        <fullName evidence="1">Uncharacterized protein</fullName>
    </submittedName>
</protein>
<evidence type="ECO:0000313" key="2">
    <source>
        <dbReference type="Proteomes" id="UP000051845"/>
    </source>
</evidence>
<organism evidence="1 2">
    <name type="scientific">Secundilactobacillus collinoides DSM 20515 = JCM 1123</name>
    <dbReference type="NCBI Taxonomy" id="1423733"/>
    <lineage>
        <taxon>Bacteria</taxon>
        <taxon>Bacillati</taxon>
        <taxon>Bacillota</taxon>
        <taxon>Bacilli</taxon>
        <taxon>Lactobacillales</taxon>
        <taxon>Lactobacillaceae</taxon>
        <taxon>Secundilactobacillus</taxon>
    </lineage>
</organism>
<sequence>MRKIALNNFTFRGELGAPIIVPRIAERVCCTFEESAVRLSRKKVVPRENVLWSL</sequence>
<proteinExistence type="predicted"/>
<reference evidence="1 2" key="1">
    <citation type="journal article" date="2015" name="Genome Announc.">
        <title>Expanding the biotechnology potential of lactobacilli through comparative genomics of 213 strains and associated genera.</title>
        <authorList>
            <person name="Sun Z."/>
            <person name="Harris H.M."/>
            <person name="McCann A."/>
            <person name="Guo C."/>
            <person name="Argimon S."/>
            <person name="Zhang W."/>
            <person name="Yang X."/>
            <person name="Jeffery I.B."/>
            <person name="Cooney J.C."/>
            <person name="Kagawa T.F."/>
            <person name="Liu W."/>
            <person name="Song Y."/>
            <person name="Salvetti E."/>
            <person name="Wrobel A."/>
            <person name="Rasinkangas P."/>
            <person name="Parkhill J."/>
            <person name="Rea M.C."/>
            <person name="O'Sullivan O."/>
            <person name="Ritari J."/>
            <person name="Douillard F.P."/>
            <person name="Paul Ross R."/>
            <person name="Yang R."/>
            <person name="Briner A.E."/>
            <person name="Felis G.E."/>
            <person name="de Vos W.M."/>
            <person name="Barrangou R."/>
            <person name="Klaenhammer T.R."/>
            <person name="Caufield P.W."/>
            <person name="Cui Y."/>
            <person name="Zhang H."/>
            <person name="O'Toole P.W."/>
        </authorList>
    </citation>
    <scope>NUCLEOTIDE SEQUENCE [LARGE SCALE GENOMIC DNA]</scope>
    <source>
        <strain evidence="1 2">DSM 20515</strain>
    </source>
</reference>
<dbReference type="PATRIC" id="fig|1423733.4.peg.2092"/>
<evidence type="ECO:0000313" key="1">
    <source>
        <dbReference type="EMBL" id="KRM75840.1"/>
    </source>
</evidence>
<name>A0A0R2BA33_SECCO</name>
<dbReference type="AlphaFoldDB" id="A0A0R2BA33"/>